<protein>
    <submittedName>
        <fullName evidence="6">Hsp33 family molecular chaperone HslO</fullName>
    </submittedName>
</protein>
<evidence type="ECO:0000256" key="1">
    <source>
        <dbReference type="ARBA" id="ARBA00022490"/>
    </source>
</evidence>
<dbReference type="InterPro" id="IPR000397">
    <property type="entry name" value="Heat_shock_Hsp33"/>
</dbReference>
<dbReference type="GO" id="GO:0005737">
    <property type="term" value="C:cytoplasm"/>
    <property type="evidence" value="ECO:0007669"/>
    <property type="project" value="InterPro"/>
</dbReference>
<keyword evidence="5" id="KW-0676">Redox-active center</keyword>
<evidence type="ECO:0000256" key="4">
    <source>
        <dbReference type="ARBA" id="ARBA00023186"/>
    </source>
</evidence>
<dbReference type="RefSeq" id="WP_160618045.1">
    <property type="nucleotide sequence ID" value="NZ_CP047652.1"/>
</dbReference>
<keyword evidence="4" id="KW-0143">Chaperone</keyword>
<dbReference type="EMBL" id="CP047652">
    <property type="protein sequence ID" value="QHI94967.1"/>
    <property type="molecule type" value="Genomic_DNA"/>
</dbReference>
<dbReference type="PIRSF" id="PIRSF005261">
    <property type="entry name" value="Heat_shock_Hsp33"/>
    <property type="match status" value="1"/>
</dbReference>
<dbReference type="Proteomes" id="UP000463975">
    <property type="component" value="Chromosome"/>
</dbReference>
<keyword evidence="3" id="KW-1015">Disulfide bond</keyword>
<keyword evidence="2" id="KW-0862">Zinc</keyword>
<gene>
    <name evidence="6" type="ORF">GT348_00270</name>
</gene>
<dbReference type="Gene3D" id="3.55.30.10">
    <property type="entry name" value="Hsp33 domain"/>
    <property type="match status" value="1"/>
</dbReference>
<dbReference type="SUPFAM" id="SSF64397">
    <property type="entry name" value="Hsp33 domain"/>
    <property type="match status" value="1"/>
</dbReference>
<evidence type="ECO:0000256" key="5">
    <source>
        <dbReference type="ARBA" id="ARBA00023284"/>
    </source>
</evidence>
<evidence type="ECO:0000313" key="6">
    <source>
        <dbReference type="EMBL" id="QHI94967.1"/>
    </source>
</evidence>
<dbReference type="InterPro" id="IPR016153">
    <property type="entry name" value="Heat_shock_Hsp33_N"/>
</dbReference>
<dbReference type="PANTHER" id="PTHR30111:SF1">
    <property type="entry name" value="33 KDA CHAPERONIN"/>
    <property type="match status" value="1"/>
</dbReference>
<proteinExistence type="predicted"/>
<evidence type="ECO:0000256" key="2">
    <source>
        <dbReference type="ARBA" id="ARBA00022833"/>
    </source>
</evidence>
<dbReference type="SUPFAM" id="SSF118352">
    <property type="entry name" value="HSP33 redox switch-like"/>
    <property type="match status" value="1"/>
</dbReference>
<name>A0A6P1NDE3_9PROT</name>
<dbReference type="CDD" id="cd00498">
    <property type="entry name" value="Hsp33"/>
    <property type="match status" value="1"/>
</dbReference>
<evidence type="ECO:0000256" key="3">
    <source>
        <dbReference type="ARBA" id="ARBA00023157"/>
    </source>
</evidence>
<sequence>MVASIFLQSPKNKKAYSVNDTAPSLNTSRPAGVPDLAVPHAVLPFYLAHAPVRGRLIRFGPLAHTLLSRHDFPPEVLKLGGKALALVASMATALKFTGSFSLQIKGDGPVSLLLADCTESGALRFTARLDESATSSLPQDDSALLGKGFLAFTVDQGPDMERHQGIVAIEGTNLAEMAEHYFSTSEQHACSIHLFATQENDEWHAGALVLERIAGEGGYAQNDDFSVSDTELDPDDAWETSCTFAETLKNKEIFDQSLSGKDLVKRLFGTLDVVIGQPKTLSFGCRCHQQRLAALLERFSEDDLDHMTKDGVITMDCGFCNTNFTFPRDMIHSSNKSESP</sequence>
<dbReference type="PANTHER" id="PTHR30111">
    <property type="entry name" value="33 KDA CHAPERONIN"/>
    <property type="match status" value="1"/>
</dbReference>
<dbReference type="Gene3D" id="3.90.1280.10">
    <property type="entry name" value="HSP33 redox switch-like"/>
    <property type="match status" value="1"/>
</dbReference>
<dbReference type="GO" id="GO:0042026">
    <property type="term" value="P:protein refolding"/>
    <property type="evidence" value="ECO:0007669"/>
    <property type="project" value="TreeGrafter"/>
</dbReference>
<dbReference type="AlphaFoldDB" id="A0A6P1NDE3"/>
<dbReference type="GO" id="GO:0051082">
    <property type="term" value="F:unfolded protein binding"/>
    <property type="evidence" value="ECO:0007669"/>
    <property type="project" value="InterPro"/>
</dbReference>
<dbReference type="Pfam" id="PF01430">
    <property type="entry name" value="HSP33"/>
    <property type="match status" value="1"/>
</dbReference>
<dbReference type="KEGG" id="bomb:GT348_00270"/>
<keyword evidence="7" id="KW-1185">Reference proteome</keyword>
<accession>A0A6P1NDE3</accession>
<organism evidence="6 7">
    <name type="scientific">Aristophania vespae</name>
    <dbReference type="NCBI Taxonomy" id="2697033"/>
    <lineage>
        <taxon>Bacteria</taxon>
        <taxon>Pseudomonadati</taxon>
        <taxon>Pseudomonadota</taxon>
        <taxon>Alphaproteobacteria</taxon>
        <taxon>Acetobacterales</taxon>
        <taxon>Acetobacteraceae</taxon>
        <taxon>Aristophania</taxon>
    </lineage>
</organism>
<reference evidence="6 7" key="1">
    <citation type="submission" date="2020-01" db="EMBL/GenBank/DDBJ databases">
        <title>Genome sequencing of strain KACC 21507.</title>
        <authorList>
            <person name="Heo J."/>
            <person name="Kim S.-J."/>
            <person name="Kim J.-S."/>
            <person name="Hong S.-B."/>
            <person name="Kwon S.-W."/>
        </authorList>
    </citation>
    <scope>NUCLEOTIDE SEQUENCE [LARGE SCALE GENOMIC DNA]</scope>
    <source>
        <strain evidence="6 7">KACC 21507</strain>
    </source>
</reference>
<dbReference type="InterPro" id="IPR016154">
    <property type="entry name" value="Heat_shock_Hsp33_C"/>
</dbReference>
<keyword evidence="1" id="KW-0963">Cytoplasm</keyword>
<dbReference type="GO" id="GO:0044183">
    <property type="term" value="F:protein folding chaperone"/>
    <property type="evidence" value="ECO:0007669"/>
    <property type="project" value="TreeGrafter"/>
</dbReference>
<evidence type="ECO:0000313" key="7">
    <source>
        <dbReference type="Proteomes" id="UP000463975"/>
    </source>
</evidence>